<comment type="caution">
    <text evidence="1">The sequence shown here is derived from an EMBL/GenBank/DDBJ whole genome shotgun (WGS) entry which is preliminary data.</text>
</comment>
<accession>A0A225VAI9</accession>
<organism evidence="1 2">
    <name type="scientific">Phytophthora megakarya</name>
    <dbReference type="NCBI Taxonomy" id="4795"/>
    <lineage>
        <taxon>Eukaryota</taxon>
        <taxon>Sar</taxon>
        <taxon>Stramenopiles</taxon>
        <taxon>Oomycota</taxon>
        <taxon>Peronosporomycetes</taxon>
        <taxon>Peronosporales</taxon>
        <taxon>Peronosporaceae</taxon>
        <taxon>Phytophthora</taxon>
    </lineage>
</organism>
<name>A0A225VAI9_9STRA</name>
<keyword evidence="2" id="KW-1185">Reference proteome</keyword>
<dbReference type="AlphaFoldDB" id="A0A225VAI9"/>
<dbReference type="STRING" id="4795.A0A225VAI9"/>
<reference evidence="2" key="1">
    <citation type="submission" date="2017-03" db="EMBL/GenBank/DDBJ databases">
        <title>Phytopthora megakarya and P. palmivora, two closely related causual agents of cacao black pod achieved similar genome size and gene model numbers by different mechanisms.</title>
        <authorList>
            <person name="Ali S."/>
            <person name="Shao J."/>
            <person name="Larry D.J."/>
            <person name="Kronmiller B."/>
            <person name="Shen D."/>
            <person name="Strem M.D."/>
            <person name="Melnick R.L."/>
            <person name="Guiltinan M.J."/>
            <person name="Tyler B.M."/>
            <person name="Meinhardt L.W."/>
            <person name="Bailey B.A."/>
        </authorList>
    </citation>
    <scope>NUCLEOTIDE SEQUENCE [LARGE SCALE GENOMIC DNA]</scope>
    <source>
        <strain evidence="2">zdho120</strain>
    </source>
</reference>
<dbReference type="EMBL" id="NBNE01006198">
    <property type="protein sequence ID" value="OWZ02395.1"/>
    <property type="molecule type" value="Genomic_DNA"/>
</dbReference>
<evidence type="ECO:0000313" key="2">
    <source>
        <dbReference type="Proteomes" id="UP000198211"/>
    </source>
</evidence>
<dbReference type="OrthoDB" id="2691072at2759"/>
<proteinExistence type="predicted"/>
<dbReference type="Gene3D" id="3.40.50.720">
    <property type="entry name" value="NAD(P)-binding Rossmann-like Domain"/>
    <property type="match status" value="1"/>
</dbReference>
<gene>
    <name evidence="1" type="ORF">PHMEG_00026052</name>
</gene>
<dbReference type="Proteomes" id="UP000198211">
    <property type="component" value="Unassembled WGS sequence"/>
</dbReference>
<evidence type="ECO:0000313" key="1">
    <source>
        <dbReference type="EMBL" id="OWZ02395.1"/>
    </source>
</evidence>
<feature type="non-terminal residue" evidence="1">
    <location>
        <position position="111"/>
    </location>
</feature>
<protein>
    <submittedName>
        <fullName evidence="1">ATP-citrate synthase</fullName>
    </submittedName>
</protein>
<sequence>MLLSNISQGQDNKVNLWEGVAVAREVDEATDVTFEVFGPETHVTAVVPMALGLVEKPTSVAVQPAAKAIDGKPSSNKDEGIVRVSDNTRCIVYGLLQRTVQGMLDFDYLCN</sequence>